<name>A0AAD9PDI7_RIDPI</name>
<keyword evidence="11" id="KW-1185">Reference proteome</keyword>
<evidence type="ECO:0000256" key="7">
    <source>
        <dbReference type="ARBA" id="ARBA00023157"/>
    </source>
</evidence>
<feature type="transmembrane region" description="Helical" evidence="8">
    <location>
        <begin position="290"/>
        <end position="315"/>
    </location>
</feature>
<feature type="transmembrane region" description="Helical" evidence="8">
    <location>
        <begin position="244"/>
        <end position="270"/>
    </location>
</feature>
<feature type="transmembrane region" description="Helical" evidence="8">
    <location>
        <begin position="59"/>
        <end position="79"/>
    </location>
</feature>
<feature type="transmembrane region" description="Helical" evidence="8">
    <location>
        <begin position="99"/>
        <end position="121"/>
    </location>
</feature>
<feature type="transmembrane region" description="Helical" evidence="8">
    <location>
        <begin position="484"/>
        <end position="508"/>
    </location>
</feature>
<comment type="subcellular location">
    <subcellularLocation>
        <location evidence="1">Cell membrane</location>
        <topology evidence="1">Multi-pass membrane protein</topology>
    </subcellularLocation>
</comment>
<evidence type="ECO:0000313" key="10">
    <source>
        <dbReference type="EMBL" id="KAK2192546.1"/>
    </source>
</evidence>
<accession>A0AAD9PDI7</accession>
<feature type="transmembrane region" description="Helical" evidence="8">
    <location>
        <begin position="128"/>
        <end position="149"/>
    </location>
</feature>
<dbReference type="GO" id="GO:0016323">
    <property type="term" value="C:basolateral plasma membrane"/>
    <property type="evidence" value="ECO:0007669"/>
    <property type="project" value="TreeGrafter"/>
</dbReference>
<comment type="caution">
    <text evidence="10">The sequence shown here is derived from an EMBL/GenBank/DDBJ whole genome shotgun (WGS) entry which is preliminary data.</text>
</comment>
<dbReference type="SUPFAM" id="SSF103473">
    <property type="entry name" value="MFS general substrate transporter"/>
    <property type="match status" value="1"/>
</dbReference>
<dbReference type="Proteomes" id="UP001209878">
    <property type="component" value="Unassembled WGS sequence"/>
</dbReference>
<evidence type="ECO:0000259" key="9">
    <source>
        <dbReference type="PROSITE" id="PS51465"/>
    </source>
</evidence>
<dbReference type="GO" id="GO:0043252">
    <property type="term" value="P:sodium-independent organic anion transport"/>
    <property type="evidence" value="ECO:0007669"/>
    <property type="project" value="TreeGrafter"/>
</dbReference>
<evidence type="ECO:0000256" key="8">
    <source>
        <dbReference type="SAM" id="Phobius"/>
    </source>
</evidence>
<comment type="similarity">
    <text evidence="2">Belongs to the organo anion transporter (TC 2.A.60) family.</text>
</comment>
<dbReference type="GO" id="GO:0015347">
    <property type="term" value="F:sodium-independent organic anion transmembrane transporter activity"/>
    <property type="evidence" value="ECO:0007669"/>
    <property type="project" value="TreeGrafter"/>
</dbReference>
<evidence type="ECO:0000256" key="5">
    <source>
        <dbReference type="ARBA" id="ARBA00022989"/>
    </source>
</evidence>
<feature type="transmembrane region" description="Helical" evidence="8">
    <location>
        <begin position="336"/>
        <end position="356"/>
    </location>
</feature>
<dbReference type="PANTHER" id="PTHR11388">
    <property type="entry name" value="ORGANIC ANION TRANSPORTER"/>
    <property type="match status" value="1"/>
</dbReference>
<dbReference type="InterPro" id="IPR036259">
    <property type="entry name" value="MFS_trans_sf"/>
</dbReference>
<keyword evidence="3" id="KW-1003">Cell membrane</keyword>
<evidence type="ECO:0000313" key="11">
    <source>
        <dbReference type="Proteomes" id="UP001209878"/>
    </source>
</evidence>
<protein>
    <recommendedName>
        <fullName evidence="9">Kazal-like domain-containing protein</fullName>
    </recommendedName>
</protein>
<dbReference type="InterPro" id="IPR036058">
    <property type="entry name" value="Kazal_dom_sf"/>
</dbReference>
<feature type="domain" description="Kazal-like" evidence="9">
    <location>
        <begin position="373"/>
        <end position="427"/>
    </location>
</feature>
<dbReference type="Gene3D" id="1.20.1250.20">
    <property type="entry name" value="MFS general substrate transporter like domains"/>
    <property type="match status" value="1"/>
</dbReference>
<feature type="transmembrane region" description="Helical" evidence="8">
    <location>
        <begin position="537"/>
        <end position="559"/>
    </location>
</feature>
<dbReference type="Pfam" id="PF07648">
    <property type="entry name" value="Kazal_2"/>
    <property type="match status" value="1"/>
</dbReference>
<dbReference type="InterPro" id="IPR004156">
    <property type="entry name" value="OATP"/>
</dbReference>
<dbReference type="EMBL" id="JAODUO010000028">
    <property type="protein sequence ID" value="KAK2192546.1"/>
    <property type="molecule type" value="Genomic_DNA"/>
</dbReference>
<evidence type="ECO:0000256" key="3">
    <source>
        <dbReference type="ARBA" id="ARBA00022475"/>
    </source>
</evidence>
<evidence type="ECO:0000256" key="2">
    <source>
        <dbReference type="ARBA" id="ARBA00009657"/>
    </source>
</evidence>
<dbReference type="AlphaFoldDB" id="A0AAD9PDI7"/>
<dbReference type="Pfam" id="PF03137">
    <property type="entry name" value="OATP"/>
    <property type="match status" value="2"/>
</dbReference>
<dbReference type="SUPFAM" id="SSF100895">
    <property type="entry name" value="Kazal-type serine protease inhibitors"/>
    <property type="match status" value="1"/>
</dbReference>
<organism evidence="10 11">
    <name type="scientific">Ridgeia piscesae</name>
    <name type="common">Tubeworm</name>
    <dbReference type="NCBI Taxonomy" id="27915"/>
    <lineage>
        <taxon>Eukaryota</taxon>
        <taxon>Metazoa</taxon>
        <taxon>Spiralia</taxon>
        <taxon>Lophotrochozoa</taxon>
        <taxon>Annelida</taxon>
        <taxon>Polychaeta</taxon>
        <taxon>Sedentaria</taxon>
        <taxon>Canalipalpata</taxon>
        <taxon>Sabellida</taxon>
        <taxon>Siboglinidae</taxon>
        <taxon>Ridgeia</taxon>
    </lineage>
</organism>
<keyword evidence="4 8" id="KW-0812">Transmembrane</keyword>
<evidence type="ECO:0000256" key="6">
    <source>
        <dbReference type="ARBA" id="ARBA00023136"/>
    </source>
</evidence>
<keyword evidence="6 8" id="KW-0472">Membrane</keyword>
<gene>
    <name evidence="10" type="ORF">NP493_28g08036</name>
</gene>
<proteinExistence type="inferred from homology"/>
<keyword evidence="5 8" id="KW-1133">Transmembrane helix</keyword>
<feature type="transmembrane region" description="Helical" evidence="8">
    <location>
        <begin position="450"/>
        <end position="472"/>
    </location>
</feature>
<dbReference type="InterPro" id="IPR002350">
    <property type="entry name" value="Kazal_dom"/>
</dbReference>
<dbReference type="PANTHER" id="PTHR11388:SF100">
    <property type="entry name" value="SOLUTE CARRIER ORGANIC ANION TRANSPORTER FAMILY MEMBER 4A1"/>
    <property type="match status" value="1"/>
</dbReference>
<feature type="transmembrane region" description="Helical" evidence="8">
    <location>
        <begin position="207"/>
        <end position="232"/>
    </location>
</feature>
<sequence>MVDDSPSWLVKEYPDEDSKWRRPPNFSTAATEHHRTPEVDSVCGIGRFKPRCLQRCANVKLYTFFLAALIFVINTMWVYRMGVLSTLEKRFRMSSSESSFTVSSFEIGHLSTVLFISYIGGKMNKPRVVAFGGILCAISGLLFPLPHVLYGSGREVSPLASRGTGNETAHWLADAPLCTEAMLAGSGNGSSCDANVEMDAVHANNGAYVILILSSVILGVSLVPMNTLGVTYIYDNVEKEKAPLYFGVTACTAQAGMIVGFSLAGIFTNIDIDLKERDDDIGPGDPRWLGAWWLGVLILAALTLPLIVGMSLFPPHLPDSPKRAVLAKKESQKKKVSPKVAASAASSVAVAILTVLGCDDQRLAGSYLDNGQFSLESNCNSHCSAGCTTAEMFPICGADGFTYFSPCYAGCADVTLTRRFINFTDCACVPEGGWAEQGSCAYSCDMLPTYFAVLVLAMLLSTVTPPAILALVMRVVDGEVKDLALGIVNISLSVLTYIPAPIIFGAAIDSVCNVWQEVCGGGRGACWSYNITHYRVIIHGLTAAFKAVAIPSFAILFCLQKGKLDEEQGDEELAEKEVRIEMGRADVGADAALL</sequence>
<reference evidence="10" key="1">
    <citation type="journal article" date="2023" name="Mol. Biol. Evol.">
        <title>Third-Generation Sequencing Reveals the Adaptive Role of the Epigenome in Three Deep-Sea Polychaetes.</title>
        <authorList>
            <person name="Perez M."/>
            <person name="Aroh O."/>
            <person name="Sun Y."/>
            <person name="Lan Y."/>
            <person name="Juniper S.K."/>
            <person name="Young C.R."/>
            <person name="Angers B."/>
            <person name="Qian P.Y."/>
        </authorList>
    </citation>
    <scope>NUCLEOTIDE SEQUENCE</scope>
    <source>
        <strain evidence="10">R07B-5</strain>
    </source>
</reference>
<evidence type="ECO:0000256" key="1">
    <source>
        <dbReference type="ARBA" id="ARBA00004651"/>
    </source>
</evidence>
<evidence type="ECO:0000256" key="4">
    <source>
        <dbReference type="ARBA" id="ARBA00022692"/>
    </source>
</evidence>
<dbReference type="PROSITE" id="PS51465">
    <property type="entry name" value="KAZAL_2"/>
    <property type="match status" value="1"/>
</dbReference>
<keyword evidence="7" id="KW-1015">Disulfide bond</keyword>